<reference evidence="1 2" key="1">
    <citation type="journal article" date="2021" name="Elife">
        <title>Chloroplast acquisition without the gene transfer in kleptoplastic sea slugs, Plakobranchus ocellatus.</title>
        <authorList>
            <person name="Maeda T."/>
            <person name="Takahashi S."/>
            <person name="Yoshida T."/>
            <person name="Shimamura S."/>
            <person name="Takaki Y."/>
            <person name="Nagai Y."/>
            <person name="Toyoda A."/>
            <person name="Suzuki Y."/>
            <person name="Arimoto A."/>
            <person name="Ishii H."/>
            <person name="Satoh N."/>
            <person name="Nishiyama T."/>
            <person name="Hasebe M."/>
            <person name="Maruyama T."/>
            <person name="Minagawa J."/>
            <person name="Obokata J."/>
            <person name="Shigenobu S."/>
        </authorList>
    </citation>
    <scope>NUCLEOTIDE SEQUENCE [LARGE SCALE GENOMIC DNA]</scope>
</reference>
<sequence length="85" mass="9615">MRAASSKATASILKFEQYTTVGNECIVFAPFGRFKYTFASSVIVFVAEPSVRTLIHPQLGHFVKTNSFLRSWKCIPEEREEKKGV</sequence>
<organism evidence="1 2">
    <name type="scientific">Plakobranchus ocellatus</name>
    <dbReference type="NCBI Taxonomy" id="259542"/>
    <lineage>
        <taxon>Eukaryota</taxon>
        <taxon>Metazoa</taxon>
        <taxon>Spiralia</taxon>
        <taxon>Lophotrochozoa</taxon>
        <taxon>Mollusca</taxon>
        <taxon>Gastropoda</taxon>
        <taxon>Heterobranchia</taxon>
        <taxon>Euthyneura</taxon>
        <taxon>Panpulmonata</taxon>
        <taxon>Sacoglossa</taxon>
        <taxon>Placobranchoidea</taxon>
        <taxon>Plakobranchidae</taxon>
        <taxon>Plakobranchus</taxon>
    </lineage>
</organism>
<gene>
    <name evidence="1" type="ORF">PoB_005108200</name>
</gene>
<evidence type="ECO:0000313" key="2">
    <source>
        <dbReference type="Proteomes" id="UP000735302"/>
    </source>
</evidence>
<accession>A0AAV4BZP8</accession>
<name>A0AAV4BZP8_9GAST</name>
<comment type="caution">
    <text evidence="1">The sequence shown here is derived from an EMBL/GenBank/DDBJ whole genome shotgun (WGS) entry which is preliminary data.</text>
</comment>
<evidence type="ECO:0000313" key="1">
    <source>
        <dbReference type="EMBL" id="GFO24577.1"/>
    </source>
</evidence>
<keyword evidence="2" id="KW-1185">Reference proteome</keyword>
<protein>
    <submittedName>
        <fullName evidence="1">Uncharacterized protein</fullName>
    </submittedName>
</protein>
<dbReference type="AlphaFoldDB" id="A0AAV4BZP8"/>
<dbReference type="Proteomes" id="UP000735302">
    <property type="component" value="Unassembled WGS sequence"/>
</dbReference>
<dbReference type="EMBL" id="BLXT01005617">
    <property type="protein sequence ID" value="GFO24577.1"/>
    <property type="molecule type" value="Genomic_DNA"/>
</dbReference>
<proteinExistence type="predicted"/>